<evidence type="ECO:0000313" key="3">
    <source>
        <dbReference type="EMBL" id="EJK44048.1"/>
    </source>
</evidence>
<evidence type="ECO:0000259" key="2">
    <source>
        <dbReference type="Pfam" id="PF03457"/>
    </source>
</evidence>
<dbReference type="InterPro" id="IPR005114">
    <property type="entry name" value="Helicase_assoc"/>
</dbReference>
<dbReference type="OrthoDB" id="498381at2759"/>
<keyword evidence="4" id="KW-1185">Reference proteome</keyword>
<feature type="region of interest" description="Disordered" evidence="1">
    <location>
        <begin position="131"/>
        <end position="175"/>
    </location>
</feature>
<feature type="domain" description="Helicase-associated" evidence="2">
    <location>
        <begin position="27"/>
        <end position="79"/>
    </location>
</feature>
<protein>
    <recommendedName>
        <fullName evidence="2">Helicase-associated domain-containing protein</fullName>
    </recommendedName>
</protein>
<feature type="compositionally biased region" description="Polar residues" evidence="1">
    <location>
        <begin position="208"/>
        <end position="220"/>
    </location>
</feature>
<dbReference type="EMBL" id="AGNL01050242">
    <property type="protein sequence ID" value="EJK44048.1"/>
    <property type="molecule type" value="Genomic_DNA"/>
</dbReference>
<evidence type="ECO:0000256" key="1">
    <source>
        <dbReference type="SAM" id="MobiDB-lite"/>
    </source>
</evidence>
<evidence type="ECO:0000313" key="4">
    <source>
        <dbReference type="Proteomes" id="UP000266841"/>
    </source>
</evidence>
<feature type="compositionally biased region" description="Basic residues" evidence="1">
    <location>
        <begin position="138"/>
        <end position="158"/>
    </location>
</feature>
<gene>
    <name evidence="3" type="ORF">THAOC_37450</name>
</gene>
<dbReference type="Gene3D" id="6.10.140.530">
    <property type="match status" value="1"/>
</dbReference>
<reference evidence="3 4" key="1">
    <citation type="journal article" date="2012" name="Genome Biol.">
        <title>Genome and low-iron response of an oceanic diatom adapted to chronic iron limitation.</title>
        <authorList>
            <person name="Lommer M."/>
            <person name="Specht M."/>
            <person name="Roy A.S."/>
            <person name="Kraemer L."/>
            <person name="Andreson R."/>
            <person name="Gutowska M.A."/>
            <person name="Wolf J."/>
            <person name="Bergner S.V."/>
            <person name="Schilhabel M.B."/>
            <person name="Klostermeier U.C."/>
            <person name="Beiko R.G."/>
            <person name="Rosenstiel P."/>
            <person name="Hippler M."/>
            <person name="Laroche J."/>
        </authorList>
    </citation>
    <scope>NUCLEOTIDE SEQUENCE [LARGE SCALE GENOMIC DNA]</scope>
    <source>
        <strain evidence="3 4">CCMP1005</strain>
    </source>
</reference>
<feature type="non-terminal residue" evidence="3">
    <location>
        <position position="1"/>
    </location>
</feature>
<dbReference type="Proteomes" id="UP000266841">
    <property type="component" value="Unassembled WGS sequence"/>
</dbReference>
<dbReference type="AlphaFoldDB" id="K0QYD4"/>
<sequence length="251" mass="28809">KRNGNLPQVWKERLELLGVDWEEAKNLKWRQRFEELKQYNAKHGTCEVRVRAASQKKAKALRQWVYLQRIANNSGKLTDVSSVPTRQSASLYHKPCLATMAKCSKKGGKQPADKHAPRSWLEIPALNEEDVGAITTRSRGKKKNAFKKKPPRSLKPRHSQPPFGANARHVNRGRGELKPRKTLTGKKVILQLTTLPLSSKQKPRWEDASQSTSLAANSERNATEIPHRSNQPLRIIRERRLNTRYLEMRCM</sequence>
<name>K0QYD4_THAOC</name>
<comment type="caution">
    <text evidence="3">The sequence shown here is derived from an EMBL/GenBank/DDBJ whole genome shotgun (WGS) entry which is preliminary data.</text>
</comment>
<feature type="region of interest" description="Disordered" evidence="1">
    <location>
        <begin position="199"/>
        <end position="229"/>
    </location>
</feature>
<organism evidence="3 4">
    <name type="scientific">Thalassiosira oceanica</name>
    <name type="common">Marine diatom</name>
    <dbReference type="NCBI Taxonomy" id="159749"/>
    <lineage>
        <taxon>Eukaryota</taxon>
        <taxon>Sar</taxon>
        <taxon>Stramenopiles</taxon>
        <taxon>Ochrophyta</taxon>
        <taxon>Bacillariophyta</taxon>
        <taxon>Coscinodiscophyceae</taxon>
        <taxon>Thalassiosirophycidae</taxon>
        <taxon>Thalassiosirales</taxon>
        <taxon>Thalassiosiraceae</taxon>
        <taxon>Thalassiosira</taxon>
    </lineage>
</organism>
<proteinExistence type="predicted"/>
<dbReference type="Pfam" id="PF03457">
    <property type="entry name" value="HA"/>
    <property type="match status" value="1"/>
</dbReference>
<accession>K0QYD4</accession>